<sequence>MKIFIVFNFYSHLDYSVISVLGHFLCILQNNKIKEGYSSAQPIELLIINGVPLTEVPPPGYQKPRRRKKDRDPLMTSRKVGSPNGWMYEQRERANVKCVGKVDQVVLTFDFLSSNYLNIYRLEAYGHEGFWSKKRCIANKRRRGEITGNDHQKLEPPLVIDLTSDFGSNQPKKRKNKQKLETPPIVDSTNYLDAAAGSFNPESSNKSRKEKCVRKKAATKQINIDFISSPTEIITWSPADVKADQRASYMGHVKVLGELDQYWVNAF</sequence>
<keyword evidence="3" id="KW-1185">Reference proteome</keyword>
<accession>A0AAP0QHD7</accession>
<name>A0AAP0QHD7_9ROSI</name>
<protein>
    <submittedName>
        <fullName evidence="2">Uncharacterized protein</fullName>
    </submittedName>
</protein>
<dbReference type="EMBL" id="JBCGBO010000006">
    <property type="protein sequence ID" value="KAK9193275.1"/>
    <property type="molecule type" value="Genomic_DNA"/>
</dbReference>
<gene>
    <name evidence="2" type="ORF">WN944_003972</name>
</gene>
<feature type="region of interest" description="Disordered" evidence="1">
    <location>
        <begin position="57"/>
        <end position="84"/>
    </location>
</feature>
<dbReference type="AlphaFoldDB" id="A0AAP0QHD7"/>
<evidence type="ECO:0000313" key="2">
    <source>
        <dbReference type="EMBL" id="KAK9193275.1"/>
    </source>
</evidence>
<evidence type="ECO:0000313" key="3">
    <source>
        <dbReference type="Proteomes" id="UP001428341"/>
    </source>
</evidence>
<reference evidence="2 3" key="1">
    <citation type="submission" date="2024-05" db="EMBL/GenBank/DDBJ databases">
        <title>Haplotype-resolved chromosome-level genome assembly of Huyou (Citrus changshanensis).</title>
        <authorList>
            <person name="Miao C."/>
            <person name="Chen W."/>
            <person name="Wu Y."/>
            <person name="Wang L."/>
            <person name="Zhao S."/>
            <person name="Grierson D."/>
            <person name="Xu C."/>
            <person name="Chen K."/>
        </authorList>
    </citation>
    <scope>NUCLEOTIDE SEQUENCE [LARGE SCALE GENOMIC DNA]</scope>
    <source>
        <strain evidence="2">01-14</strain>
        <tissue evidence="2">Leaf</tissue>
    </source>
</reference>
<dbReference type="Proteomes" id="UP001428341">
    <property type="component" value="Unassembled WGS sequence"/>
</dbReference>
<organism evidence="2 3">
    <name type="scientific">Citrus x changshan-huyou</name>
    <dbReference type="NCBI Taxonomy" id="2935761"/>
    <lineage>
        <taxon>Eukaryota</taxon>
        <taxon>Viridiplantae</taxon>
        <taxon>Streptophyta</taxon>
        <taxon>Embryophyta</taxon>
        <taxon>Tracheophyta</taxon>
        <taxon>Spermatophyta</taxon>
        <taxon>Magnoliopsida</taxon>
        <taxon>eudicotyledons</taxon>
        <taxon>Gunneridae</taxon>
        <taxon>Pentapetalae</taxon>
        <taxon>rosids</taxon>
        <taxon>malvids</taxon>
        <taxon>Sapindales</taxon>
        <taxon>Rutaceae</taxon>
        <taxon>Aurantioideae</taxon>
        <taxon>Citrus</taxon>
    </lineage>
</organism>
<evidence type="ECO:0000256" key="1">
    <source>
        <dbReference type="SAM" id="MobiDB-lite"/>
    </source>
</evidence>
<proteinExistence type="predicted"/>
<comment type="caution">
    <text evidence="2">The sequence shown here is derived from an EMBL/GenBank/DDBJ whole genome shotgun (WGS) entry which is preliminary data.</text>
</comment>